<dbReference type="EC" id="5.1.1.-" evidence="7"/>
<dbReference type="Pfam" id="PF13378">
    <property type="entry name" value="MR_MLE_C"/>
    <property type="match status" value="1"/>
</dbReference>
<dbReference type="SFLD" id="SFLDS00001">
    <property type="entry name" value="Enolase"/>
    <property type="match status" value="1"/>
</dbReference>
<evidence type="ECO:0000256" key="5">
    <source>
        <dbReference type="PIRSR" id="PIRSR634603-1"/>
    </source>
</evidence>
<evidence type="ECO:0000259" key="8">
    <source>
        <dbReference type="SMART" id="SM00922"/>
    </source>
</evidence>
<dbReference type="Gene3D" id="3.30.390.10">
    <property type="entry name" value="Enolase-like, N-terminal domain"/>
    <property type="match status" value="1"/>
</dbReference>
<feature type="binding site" evidence="6">
    <location>
        <position position="223"/>
    </location>
    <ligand>
        <name>Mg(2+)</name>
        <dbReference type="ChEBI" id="CHEBI:18420"/>
    </ligand>
</feature>
<dbReference type="OrthoDB" id="9782675at2"/>
<gene>
    <name evidence="9" type="ORF">AAY24_00360</name>
</gene>
<sequence length="326" mass="35130">MVSLHVKRESWPIRGSFTIARGSKTRAEVVTVELHAGEQRGRGECVPYARYGESCDSVMEQILDLRDDLANGLDRQGLQQRLPPGAARNALDCAFWDLAAKQAGQRAWALAGVATMTPQVTAYTLSLDSPEKMRQAALANAWRPLLKLKLSGAGDLERVAAVRAGAPDARLIVDANEGWTVELYQRFVPELQRLGVEMIEQPLPAGDDGVLAELERPVPICADESCHDRASLATLVGRYDMVNIKLDKSGGLSEALALRQAAEAAGMRIMVGCMLATSLAMAPALLVAQGVAVVDLDGPLLLERDRSHGLDFAQGLIHPPEPALWG</sequence>
<keyword evidence="3 6" id="KW-0460">Magnesium</keyword>
<evidence type="ECO:0000256" key="3">
    <source>
        <dbReference type="ARBA" id="ARBA00022842"/>
    </source>
</evidence>
<keyword evidence="10" id="KW-1185">Reference proteome</keyword>
<dbReference type="NCBIfam" id="NF042940">
    <property type="entry name" value="racemase_DgcA"/>
    <property type="match status" value="1"/>
</dbReference>
<name>A0A0F7JRH8_9GAMM</name>
<accession>A0A0F7JRH8</accession>
<comment type="cofactor">
    <cofactor evidence="6 7">
        <name>Mg(2+)</name>
        <dbReference type="ChEBI" id="CHEBI:18420"/>
    </cofactor>
    <text evidence="6 7">Binds 1 Mg(2+) ion per subunit.</text>
</comment>
<dbReference type="NCBIfam" id="NF011708">
    <property type="entry name" value="PRK15129.1"/>
    <property type="match status" value="1"/>
</dbReference>
<feature type="active site" description="Proton acceptor; specific for (R)-substrate epimerization" evidence="5">
    <location>
        <position position="149"/>
    </location>
</feature>
<dbReference type="SFLD" id="SFLDG00180">
    <property type="entry name" value="muconate_cycloisomerase"/>
    <property type="match status" value="1"/>
</dbReference>
<evidence type="ECO:0000313" key="9">
    <source>
        <dbReference type="EMBL" id="AKH19051.1"/>
    </source>
</evidence>
<dbReference type="Proteomes" id="UP000034410">
    <property type="component" value="Chromosome"/>
</dbReference>
<dbReference type="InterPro" id="IPR013342">
    <property type="entry name" value="Mandelate_racemase_C"/>
</dbReference>
<dbReference type="PATRIC" id="fig|1543721.4.peg.76"/>
<dbReference type="InterPro" id="IPR034603">
    <property type="entry name" value="Dipeptide_epimerase"/>
</dbReference>
<feature type="binding site" evidence="6">
    <location>
        <position position="200"/>
    </location>
    <ligand>
        <name>Mg(2+)</name>
        <dbReference type="ChEBI" id="CHEBI:18420"/>
    </ligand>
</feature>
<feature type="active site" description="Proton acceptor; specific for (S)-substrate epimerization" evidence="5">
    <location>
        <position position="245"/>
    </location>
</feature>
<dbReference type="InterPro" id="IPR034593">
    <property type="entry name" value="DgoD-like"/>
</dbReference>
<dbReference type="GO" id="GO:0046872">
    <property type="term" value="F:metal ion binding"/>
    <property type="evidence" value="ECO:0007669"/>
    <property type="project" value="UniProtKB-KW"/>
</dbReference>
<evidence type="ECO:0000256" key="2">
    <source>
        <dbReference type="ARBA" id="ARBA00022723"/>
    </source>
</evidence>
<dbReference type="InterPro" id="IPR013341">
    <property type="entry name" value="Mandelate_racemase_N_dom"/>
</dbReference>
<dbReference type="EMBL" id="CP011412">
    <property type="protein sequence ID" value="AKH19051.1"/>
    <property type="molecule type" value="Genomic_DNA"/>
</dbReference>
<dbReference type="InterPro" id="IPR036849">
    <property type="entry name" value="Enolase-like_C_sf"/>
</dbReference>
<dbReference type="RefSeq" id="WP_046857989.1">
    <property type="nucleotide sequence ID" value="NZ_CP011412.1"/>
</dbReference>
<comment type="similarity">
    <text evidence="1 7">Belongs to the mandelate racemase/muconate lactonizing enzyme family.</text>
</comment>
<dbReference type="PANTHER" id="PTHR48080:SF3">
    <property type="entry name" value="ENOLASE SUPERFAMILY MEMBER DDB_G0284701"/>
    <property type="match status" value="1"/>
</dbReference>
<dbReference type="PANTHER" id="PTHR48080">
    <property type="entry name" value="D-GALACTONATE DEHYDRATASE-RELATED"/>
    <property type="match status" value="1"/>
</dbReference>
<dbReference type="CDD" id="cd03319">
    <property type="entry name" value="L-Ala-DL-Glu_epimerase"/>
    <property type="match status" value="1"/>
</dbReference>
<dbReference type="SUPFAM" id="SSF54826">
    <property type="entry name" value="Enolase N-terminal domain-like"/>
    <property type="match status" value="1"/>
</dbReference>
<evidence type="ECO:0000313" key="10">
    <source>
        <dbReference type="Proteomes" id="UP000034410"/>
    </source>
</evidence>
<dbReference type="InterPro" id="IPR029065">
    <property type="entry name" value="Enolase_C-like"/>
</dbReference>
<protein>
    <recommendedName>
        <fullName evidence="7">Dipeptide epimerase</fullName>
        <ecNumber evidence="7">5.1.1.-</ecNumber>
    </recommendedName>
</protein>
<dbReference type="InterPro" id="IPR029017">
    <property type="entry name" value="Enolase-like_N"/>
</dbReference>
<feature type="domain" description="Mandelate racemase/muconate lactonizing enzyme C-terminal" evidence="8">
    <location>
        <begin position="130"/>
        <end position="221"/>
    </location>
</feature>
<evidence type="ECO:0000256" key="7">
    <source>
        <dbReference type="RuleBase" id="RU366006"/>
    </source>
</evidence>
<reference evidence="9 10" key="1">
    <citation type="journal article" date="2015" name="Genome Announc.">
        <title>Complete Genome Sequence of Sedimenticola thiotaurini Strain SIP-G1, a Polyphosphate- and Polyhydroxyalkanoate-Accumulating Sulfur-Oxidizing Gammaproteobacterium Isolated from Salt Marsh Sediments.</title>
        <authorList>
            <person name="Flood B.E."/>
            <person name="Jones D.S."/>
            <person name="Bailey J.V."/>
        </authorList>
    </citation>
    <scope>NUCLEOTIDE SEQUENCE [LARGE SCALE GENOMIC DNA]</scope>
    <source>
        <strain evidence="9 10">SIP-G1</strain>
    </source>
</reference>
<evidence type="ECO:0000256" key="1">
    <source>
        <dbReference type="ARBA" id="ARBA00008031"/>
    </source>
</evidence>
<dbReference type="SFLD" id="SFLDF00010">
    <property type="entry name" value="dipeptide_epimerase"/>
    <property type="match status" value="1"/>
</dbReference>
<feature type="binding site" evidence="6">
    <location>
        <position position="174"/>
    </location>
    <ligand>
        <name>Mg(2+)</name>
        <dbReference type="ChEBI" id="CHEBI:18420"/>
    </ligand>
</feature>
<dbReference type="KEGG" id="seds:AAY24_00360"/>
<dbReference type="Pfam" id="PF02746">
    <property type="entry name" value="MR_MLE_N"/>
    <property type="match status" value="1"/>
</dbReference>
<keyword evidence="2 6" id="KW-0479">Metal-binding</keyword>
<organism evidence="9 10">
    <name type="scientific">Sedimenticola thiotaurini</name>
    <dbReference type="NCBI Taxonomy" id="1543721"/>
    <lineage>
        <taxon>Bacteria</taxon>
        <taxon>Pseudomonadati</taxon>
        <taxon>Pseudomonadota</taxon>
        <taxon>Gammaproteobacteria</taxon>
        <taxon>Chromatiales</taxon>
        <taxon>Sedimenticolaceae</taxon>
        <taxon>Sedimenticola</taxon>
    </lineage>
</organism>
<evidence type="ECO:0000256" key="4">
    <source>
        <dbReference type="ARBA" id="ARBA00023235"/>
    </source>
</evidence>
<dbReference type="AlphaFoldDB" id="A0A0F7JRH8"/>
<proteinExistence type="inferred from homology"/>
<dbReference type="Gene3D" id="3.20.20.120">
    <property type="entry name" value="Enolase-like C-terminal domain"/>
    <property type="match status" value="1"/>
</dbReference>
<dbReference type="SMART" id="SM00922">
    <property type="entry name" value="MR_MLE"/>
    <property type="match status" value="1"/>
</dbReference>
<dbReference type="GO" id="GO:0016855">
    <property type="term" value="F:racemase and epimerase activity, acting on amino acids and derivatives"/>
    <property type="evidence" value="ECO:0007669"/>
    <property type="project" value="UniProtKB-UniRule"/>
</dbReference>
<keyword evidence="4 7" id="KW-0413">Isomerase</keyword>
<evidence type="ECO:0000256" key="6">
    <source>
        <dbReference type="PIRSR" id="PIRSR634603-3"/>
    </source>
</evidence>
<dbReference type="SUPFAM" id="SSF51604">
    <property type="entry name" value="Enolase C-terminal domain-like"/>
    <property type="match status" value="1"/>
</dbReference>